<dbReference type="Proteomes" id="UP000028933">
    <property type="component" value="Chromosome"/>
</dbReference>
<dbReference type="RefSeq" id="WP_021346531.1">
    <property type="nucleotide sequence ID" value="NZ_CP007547.1"/>
</dbReference>
<reference evidence="1 2" key="1">
    <citation type="journal article" date="2013" name="Lancet">
        <title>First case of E anophelis outbreak in an intensive-care unit.</title>
        <authorList>
            <person name="Teo J."/>
            <person name="Tan S.Y."/>
            <person name="Tay M."/>
            <person name="Ding Y."/>
            <person name="Kjelleberg S."/>
            <person name="Givskov M."/>
            <person name="Lin R.T."/>
            <person name="Yang L."/>
        </authorList>
    </citation>
    <scope>NUCLEOTIDE SEQUENCE [LARGE SCALE GENOMIC DNA]</scope>
    <source>
        <strain evidence="1 2">NUHP1</strain>
    </source>
</reference>
<gene>
    <name evidence="1" type="ORF">BD94_1323</name>
</gene>
<proteinExistence type="predicted"/>
<evidence type="ECO:0000313" key="1">
    <source>
        <dbReference type="EMBL" id="AIL45098.1"/>
    </source>
</evidence>
<accession>A0A077EEW1</accession>
<dbReference type="eggNOG" id="ENOG5030NYY">
    <property type="taxonomic scope" value="Bacteria"/>
</dbReference>
<dbReference type="STRING" id="1338011.BD94_1323"/>
<name>A0A077EEW1_9FLAO</name>
<dbReference type="AlphaFoldDB" id="A0A077EEW1"/>
<dbReference type="HOGENOM" id="CLU_2045993_0_0_10"/>
<dbReference type="KEGG" id="eao:BD94_1323"/>
<organism evidence="1 2">
    <name type="scientific">Elizabethkingia anophelis NUHP1</name>
    <dbReference type="NCBI Taxonomy" id="1338011"/>
    <lineage>
        <taxon>Bacteria</taxon>
        <taxon>Pseudomonadati</taxon>
        <taxon>Bacteroidota</taxon>
        <taxon>Flavobacteriia</taxon>
        <taxon>Flavobacteriales</taxon>
        <taxon>Weeksellaceae</taxon>
        <taxon>Elizabethkingia</taxon>
    </lineage>
</organism>
<sequence>MSYDIQLFRIETKEREQQSKNENFFDQKENLEAFTEEQVNKLKKRLESYGYRLIQKNEYGLEYRNNKHEVGALLTNRGLYFTAGWNQDSIFEAGMTASEFTDTDEFAKYDPQNGGWEEF</sequence>
<dbReference type="EMBL" id="CP007547">
    <property type="protein sequence ID" value="AIL45098.1"/>
    <property type="molecule type" value="Genomic_DNA"/>
</dbReference>
<protein>
    <submittedName>
        <fullName evidence="1">Uncharacterized protein</fullName>
    </submittedName>
</protein>
<evidence type="ECO:0000313" key="2">
    <source>
        <dbReference type="Proteomes" id="UP000028933"/>
    </source>
</evidence>